<dbReference type="FunFam" id="3.80.10.10:FF:000041">
    <property type="entry name" value="LRR receptor-like serine/threonine-protein kinase ERECTA"/>
    <property type="match status" value="1"/>
</dbReference>
<keyword evidence="10" id="KW-0808">Transferase</keyword>
<evidence type="ECO:0000256" key="3">
    <source>
        <dbReference type="ARBA" id="ARBA00022692"/>
    </source>
</evidence>
<keyword evidence="10" id="KW-0418">Kinase</keyword>
<dbReference type="InterPro" id="IPR032675">
    <property type="entry name" value="LRR_dom_sf"/>
</dbReference>
<dbReference type="InterPro" id="IPR046956">
    <property type="entry name" value="RLP23-like"/>
</dbReference>
<organism evidence="10 11">
    <name type="scientific">Ricinus communis</name>
    <name type="common">Castor bean</name>
    <dbReference type="NCBI Taxonomy" id="3988"/>
    <lineage>
        <taxon>Eukaryota</taxon>
        <taxon>Viridiplantae</taxon>
        <taxon>Streptophyta</taxon>
        <taxon>Embryophyta</taxon>
        <taxon>Tracheophyta</taxon>
        <taxon>Spermatophyta</taxon>
        <taxon>Magnoliopsida</taxon>
        <taxon>eudicotyledons</taxon>
        <taxon>Gunneridae</taxon>
        <taxon>Pentapetalae</taxon>
        <taxon>rosids</taxon>
        <taxon>fabids</taxon>
        <taxon>Malpighiales</taxon>
        <taxon>Euphorbiaceae</taxon>
        <taxon>Acalyphoideae</taxon>
        <taxon>Acalypheae</taxon>
        <taxon>Ricinus</taxon>
    </lineage>
</organism>
<evidence type="ECO:0000256" key="1">
    <source>
        <dbReference type="ARBA" id="ARBA00004479"/>
    </source>
</evidence>
<evidence type="ECO:0000256" key="7">
    <source>
        <dbReference type="ARBA" id="ARBA00023136"/>
    </source>
</evidence>
<dbReference type="Pfam" id="PF00560">
    <property type="entry name" value="LRR_1"/>
    <property type="match status" value="3"/>
</dbReference>
<evidence type="ECO:0000256" key="5">
    <source>
        <dbReference type="ARBA" id="ARBA00022737"/>
    </source>
</evidence>
<dbReference type="STRING" id="3988.B9RMG7"/>
<dbReference type="InterPro" id="IPR001611">
    <property type="entry name" value="Leu-rich_rpt"/>
</dbReference>
<dbReference type="GO" id="GO:0016020">
    <property type="term" value="C:membrane"/>
    <property type="evidence" value="ECO:0007669"/>
    <property type="project" value="UniProtKB-SubCell"/>
</dbReference>
<dbReference type="eggNOG" id="KOG0619">
    <property type="taxonomic scope" value="Eukaryota"/>
</dbReference>
<evidence type="ECO:0000313" key="11">
    <source>
        <dbReference type="Proteomes" id="UP000008311"/>
    </source>
</evidence>
<accession>B9RMG7</accession>
<dbReference type="Gene3D" id="3.80.10.10">
    <property type="entry name" value="Ribonuclease Inhibitor"/>
    <property type="match status" value="1"/>
</dbReference>
<proteinExistence type="predicted"/>
<comment type="subcellular location">
    <subcellularLocation>
        <location evidence="1">Membrane</location>
        <topology evidence="1">Single-pass type I membrane protein</topology>
    </subcellularLocation>
</comment>
<reference evidence="11" key="1">
    <citation type="journal article" date="2010" name="Nat. Biotechnol.">
        <title>Draft genome sequence of the oilseed species Ricinus communis.</title>
        <authorList>
            <person name="Chan A.P."/>
            <person name="Crabtree J."/>
            <person name="Zhao Q."/>
            <person name="Lorenzi H."/>
            <person name="Orvis J."/>
            <person name="Puiu D."/>
            <person name="Melake-Berhan A."/>
            <person name="Jones K.M."/>
            <person name="Redman J."/>
            <person name="Chen G."/>
            <person name="Cahoon E.B."/>
            <person name="Gedil M."/>
            <person name="Stanke M."/>
            <person name="Haas B.J."/>
            <person name="Wortman J.R."/>
            <person name="Fraser-Liggett C.M."/>
            <person name="Ravel J."/>
            <person name="Rabinowicz P.D."/>
        </authorList>
    </citation>
    <scope>NUCLEOTIDE SEQUENCE [LARGE SCALE GENOMIC DNA]</scope>
    <source>
        <strain evidence="11">cv. Hale</strain>
    </source>
</reference>
<protein>
    <submittedName>
        <fullName evidence="10">Serine-threonine protein kinase, plant-type, putative</fullName>
    </submittedName>
</protein>
<keyword evidence="11" id="KW-1185">Reference proteome</keyword>
<keyword evidence="2" id="KW-0433">Leucine-rich repeat</keyword>
<evidence type="ECO:0000256" key="2">
    <source>
        <dbReference type="ARBA" id="ARBA00022614"/>
    </source>
</evidence>
<dbReference type="PANTHER" id="PTHR48063:SF29">
    <property type="entry name" value="LRR RECEPTOR-LIKE KINASE FAMILY PROTEIN"/>
    <property type="match status" value="1"/>
</dbReference>
<dbReference type="EMBL" id="EQ973789">
    <property type="protein sequence ID" value="EEF47490.1"/>
    <property type="molecule type" value="Genomic_DNA"/>
</dbReference>
<evidence type="ECO:0000256" key="6">
    <source>
        <dbReference type="ARBA" id="ARBA00022989"/>
    </source>
</evidence>
<dbReference type="SUPFAM" id="SSF52058">
    <property type="entry name" value="L domain-like"/>
    <property type="match status" value="1"/>
</dbReference>
<gene>
    <name evidence="10" type="ORF">RCOM_1080790</name>
</gene>
<keyword evidence="4" id="KW-0732">Signal</keyword>
<dbReference type="PANTHER" id="PTHR48063">
    <property type="entry name" value="LRR RECEPTOR-LIKE KINASE"/>
    <property type="match status" value="1"/>
</dbReference>
<keyword evidence="3" id="KW-0812">Transmembrane</keyword>
<sequence length="399" mass="45352">MDGIIPDSIGHLPNLISLDLTQNSWKGVLSETHFLGQKKLESFSISSLRMFLSINISHDWIPSFNLKEIQITDCDLQSMFPAWLKPQKSLYFLIFKNTAISGNISDWIWQLSPQLTSLDLSDLQEIEHPLSWRNKFTDSISEWIGESMPTLEGLGLRGNMFTGNISERLCSLVDLHILDLAENNPSGFILSYFGYFSKLKSPPIYFPQVLYSLVLYEEKMDLVMKGRQVEQIRILGIVNVINLSRNNFMEEIPEEISNLAYLGSLNSSWNQLTGKIPEKLKDLKLLETLDLSSNHLSGPIPPSMTSMTLLNYLNLSHNDLSGPIPTANQFQTYNDPSIYGGTLNFVDLHYQQSVQPPTMRTIQELRMMKVATKIGLKCDGFILQWHQNLLLGFGLFVEL</sequence>
<name>B9RMG7_RICCO</name>
<keyword evidence="5" id="KW-0677">Repeat</keyword>
<dbReference type="InParanoid" id="B9RMG7"/>
<evidence type="ECO:0000256" key="8">
    <source>
        <dbReference type="ARBA" id="ARBA00023170"/>
    </source>
</evidence>
<dbReference type="GO" id="GO:0016301">
    <property type="term" value="F:kinase activity"/>
    <property type="evidence" value="ECO:0007669"/>
    <property type="project" value="UniProtKB-KW"/>
</dbReference>
<keyword evidence="8" id="KW-0675">Receptor</keyword>
<evidence type="ECO:0000256" key="4">
    <source>
        <dbReference type="ARBA" id="ARBA00022729"/>
    </source>
</evidence>
<keyword evidence="7" id="KW-0472">Membrane</keyword>
<keyword evidence="9" id="KW-0325">Glycoprotein</keyword>
<dbReference type="AlphaFoldDB" id="B9RMG7"/>
<keyword evidence="6" id="KW-1133">Transmembrane helix</keyword>
<evidence type="ECO:0000313" key="10">
    <source>
        <dbReference type="EMBL" id="EEF47490.1"/>
    </source>
</evidence>
<evidence type="ECO:0000256" key="9">
    <source>
        <dbReference type="ARBA" id="ARBA00023180"/>
    </source>
</evidence>
<dbReference type="Proteomes" id="UP000008311">
    <property type="component" value="Unassembled WGS sequence"/>
</dbReference>